<evidence type="ECO:0000256" key="8">
    <source>
        <dbReference type="ARBA" id="ARBA00023136"/>
    </source>
</evidence>
<dbReference type="PANTHER" id="PTHR32243:SF50">
    <property type="entry name" value="MALTOSE_MALTODEXTRIN TRANSPORT SYSTEM PERMEASE PROTEIN MALG"/>
    <property type="match status" value="1"/>
</dbReference>
<dbReference type="Pfam" id="PF00528">
    <property type="entry name" value="BPD_transp_1"/>
    <property type="match status" value="1"/>
</dbReference>
<dbReference type="Proteomes" id="UP001599542">
    <property type="component" value="Unassembled WGS sequence"/>
</dbReference>
<evidence type="ECO:0000313" key="12">
    <source>
        <dbReference type="Proteomes" id="UP001599542"/>
    </source>
</evidence>
<feature type="domain" description="ABC transmembrane type-1" evidence="10">
    <location>
        <begin position="79"/>
        <end position="277"/>
    </location>
</feature>
<feature type="transmembrane region" description="Helical" evidence="9">
    <location>
        <begin position="83"/>
        <end position="104"/>
    </location>
</feature>
<dbReference type="RefSeq" id="WP_380315212.1">
    <property type="nucleotide sequence ID" value="NZ_JBHYPW010000001.1"/>
</dbReference>
<dbReference type="InterPro" id="IPR035906">
    <property type="entry name" value="MetI-like_sf"/>
</dbReference>
<dbReference type="SUPFAM" id="SSF161098">
    <property type="entry name" value="MetI-like"/>
    <property type="match status" value="1"/>
</dbReference>
<protein>
    <submittedName>
        <fullName evidence="11">Sugar ABC transporter permease</fullName>
    </submittedName>
</protein>
<feature type="transmembrane region" description="Helical" evidence="9">
    <location>
        <begin position="153"/>
        <end position="171"/>
    </location>
</feature>
<accession>A0ABW6GM42</accession>
<keyword evidence="12" id="KW-1185">Reference proteome</keyword>
<proteinExistence type="inferred from homology"/>
<keyword evidence="5" id="KW-0762">Sugar transport</keyword>
<keyword evidence="8 9" id="KW-0472">Membrane</keyword>
<sequence>MTARPPARARRPGSVRGGMLLRHLAALAVTAFALLPIVFVLSAALNPLGTLDSTTVLPAGAGLGNARKLFATTHFWTWYRNSVTVSALTAALSLAVSALGAYAFSRYRFRGRRAGLVGLLVIQAFPQFLAIVPLYAVFGVISDNWPAFGLNSVWGVTLLYVGGQVGVNTWLMKGFFDSIPRELDDAMLIDGCTHHQAFRRVILPLAAPVLAISALLVFIATVNEFLIASVFLTGDDRRTLAVGLYGLIAGERNSSFGMFAVGTLLTAVPTVLLFQFLQRYIVHGLTAGSVKG</sequence>
<evidence type="ECO:0000256" key="6">
    <source>
        <dbReference type="ARBA" id="ARBA00022692"/>
    </source>
</evidence>
<dbReference type="PROSITE" id="PS50928">
    <property type="entry name" value="ABC_TM1"/>
    <property type="match status" value="1"/>
</dbReference>
<name>A0ABW6GM42_9ACTN</name>
<dbReference type="InterPro" id="IPR050901">
    <property type="entry name" value="BP-dep_ABC_trans_perm"/>
</dbReference>
<evidence type="ECO:0000259" key="10">
    <source>
        <dbReference type="PROSITE" id="PS50928"/>
    </source>
</evidence>
<evidence type="ECO:0000256" key="1">
    <source>
        <dbReference type="ARBA" id="ARBA00004651"/>
    </source>
</evidence>
<comment type="caution">
    <text evidence="11">The sequence shown here is derived from an EMBL/GenBank/DDBJ whole genome shotgun (WGS) entry which is preliminary data.</text>
</comment>
<dbReference type="InterPro" id="IPR000515">
    <property type="entry name" value="MetI-like"/>
</dbReference>
<feature type="transmembrane region" description="Helical" evidence="9">
    <location>
        <begin position="209"/>
        <end position="234"/>
    </location>
</feature>
<dbReference type="Gene3D" id="1.10.3720.10">
    <property type="entry name" value="MetI-like"/>
    <property type="match status" value="1"/>
</dbReference>
<feature type="transmembrane region" description="Helical" evidence="9">
    <location>
        <begin position="20"/>
        <end position="45"/>
    </location>
</feature>
<dbReference type="CDD" id="cd06261">
    <property type="entry name" value="TM_PBP2"/>
    <property type="match status" value="1"/>
</dbReference>
<evidence type="ECO:0000256" key="9">
    <source>
        <dbReference type="RuleBase" id="RU363032"/>
    </source>
</evidence>
<comment type="similarity">
    <text evidence="2">Belongs to the binding-protein-dependent transport system permease family. MalFG subfamily.</text>
</comment>
<keyword evidence="6 9" id="KW-0812">Transmembrane</keyword>
<dbReference type="EMBL" id="JBHYPX010000034">
    <property type="protein sequence ID" value="MFE1353818.1"/>
    <property type="molecule type" value="Genomic_DNA"/>
</dbReference>
<keyword evidence="4" id="KW-1003">Cell membrane</keyword>
<evidence type="ECO:0000313" key="11">
    <source>
        <dbReference type="EMBL" id="MFE1353818.1"/>
    </source>
</evidence>
<keyword evidence="3 9" id="KW-0813">Transport</keyword>
<evidence type="ECO:0000256" key="5">
    <source>
        <dbReference type="ARBA" id="ARBA00022597"/>
    </source>
</evidence>
<keyword evidence="7 9" id="KW-1133">Transmembrane helix</keyword>
<evidence type="ECO:0000256" key="3">
    <source>
        <dbReference type="ARBA" id="ARBA00022448"/>
    </source>
</evidence>
<reference evidence="11 12" key="1">
    <citation type="submission" date="2024-09" db="EMBL/GenBank/DDBJ databases">
        <title>The Natural Products Discovery Center: Release of the First 8490 Sequenced Strains for Exploring Actinobacteria Biosynthetic Diversity.</title>
        <authorList>
            <person name="Kalkreuter E."/>
            <person name="Kautsar S.A."/>
            <person name="Yang D."/>
            <person name="Bader C.D."/>
            <person name="Teijaro C.N."/>
            <person name="Fluegel L."/>
            <person name="Davis C.M."/>
            <person name="Simpson J.R."/>
            <person name="Lauterbach L."/>
            <person name="Steele A.D."/>
            <person name="Gui C."/>
            <person name="Meng S."/>
            <person name="Li G."/>
            <person name="Viehrig K."/>
            <person name="Ye F."/>
            <person name="Su P."/>
            <person name="Kiefer A.F."/>
            <person name="Nichols A."/>
            <person name="Cepeda A.J."/>
            <person name="Yan W."/>
            <person name="Fan B."/>
            <person name="Jiang Y."/>
            <person name="Adhikari A."/>
            <person name="Zheng C.-J."/>
            <person name="Schuster L."/>
            <person name="Cowan T.M."/>
            <person name="Smanski M.J."/>
            <person name="Chevrette M.G."/>
            <person name="De Carvalho L.P.S."/>
            <person name="Shen B."/>
        </authorList>
    </citation>
    <scope>NUCLEOTIDE SEQUENCE [LARGE SCALE GENOMIC DNA]</scope>
    <source>
        <strain evidence="11 12">NPDC058753</strain>
    </source>
</reference>
<evidence type="ECO:0000256" key="4">
    <source>
        <dbReference type="ARBA" id="ARBA00022475"/>
    </source>
</evidence>
<comment type="subcellular location">
    <subcellularLocation>
        <location evidence="1 9">Cell membrane</location>
        <topology evidence="1 9">Multi-pass membrane protein</topology>
    </subcellularLocation>
</comment>
<organism evidence="11 12">
    <name type="scientific">Kitasatospora phosalacinea</name>
    <dbReference type="NCBI Taxonomy" id="2065"/>
    <lineage>
        <taxon>Bacteria</taxon>
        <taxon>Bacillati</taxon>
        <taxon>Actinomycetota</taxon>
        <taxon>Actinomycetes</taxon>
        <taxon>Kitasatosporales</taxon>
        <taxon>Streptomycetaceae</taxon>
        <taxon>Kitasatospora</taxon>
    </lineage>
</organism>
<evidence type="ECO:0000256" key="2">
    <source>
        <dbReference type="ARBA" id="ARBA00009047"/>
    </source>
</evidence>
<dbReference type="PANTHER" id="PTHR32243">
    <property type="entry name" value="MALTOSE TRANSPORT SYSTEM PERMEASE-RELATED"/>
    <property type="match status" value="1"/>
</dbReference>
<feature type="transmembrane region" description="Helical" evidence="9">
    <location>
        <begin position="116"/>
        <end position="141"/>
    </location>
</feature>
<evidence type="ECO:0000256" key="7">
    <source>
        <dbReference type="ARBA" id="ARBA00022989"/>
    </source>
</evidence>
<gene>
    <name evidence="11" type="ORF">ACFW6T_17700</name>
</gene>
<feature type="transmembrane region" description="Helical" evidence="9">
    <location>
        <begin position="254"/>
        <end position="274"/>
    </location>
</feature>